<comment type="cofactor">
    <cofactor evidence="18 19">
        <name>K(+)</name>
        <dbReference type="ChEBI" id="CHEBI:29103"/>
    </cofactor>
    <text evidence="18 19">Binds 1 potassium ion per subunit.</text>
</comment>
<dbReference type="Gene3D" id="3.40.1190.20">
    <property type="match status" value="1"/>
</dbReference>
<dbReference type="SUPFAM" id="SSF53613">
    <property type="entry name" value="Ribokinase-like"/>
    <property type="match status" value="1"/>
</dbReference>
<comment type="subunit">
    <text evidence="17">Homotetramer.</text>
</comment>
<evidence type="ECO:0000256" key="4">
    <source>
        <dbReference type="ARBA" id="ARBA00009524"/>
    </source>
</evidence>
<evidence type="ECO:0000256" key="11">
    <source>
        <dbReference type="ARBA" id="ARBA00023235"/>
    </source>
</evidence>
<dbReference type="InterPro" id="IPR036652">
    <property type="entry name" value="YjeF_N_dom_sf"/>
</dbReference>
<dbReference type="PROSITE" id="PS51385">
    <property type="entry name" value="YJEF_N"/>
    <property type="match status" value="1"/>
</dbReference>
<evidence type="ECO:0000256" key="13">
    <source>
        <dbReference type="ARBA" id="ARBA00023268"/>
    </source>
</evidence>
<evidence type="ECO:0000256" key="10">
    <source>
        <dbReference type="ARBA" id="ARBA00023027"/>
    </source>
</evidence>
<evidence type="ECO:0000256" key="5">
    <source>
        <dbReference type="ARBA" id="ARBA00022723"/>
    </source>
</evidence>
<evidence type="ECO:0000313" key="22">
    <source>
        <dbReference type="EMBL" id="ARP81566.1"/>
    </source>
</evidence>
<keyword evidence="13" id="KW-0511">Multifunctional enzyme</keyword>
<evidence type="ECO:0000256" key="17">
    <source>
        <dbReference type="HAMAP-Rule" id="MF_01965"/>
    </source>
</evidence>
<comment type="function">
    <text evidence="17">Catalyzes the dehydration of the S-form of NAD(P)HX at the expense of ADP, which is converted to AMP. Together with NAD(P)HX epimerase, which catalyzes the epimerization of the S- and R-forms, the enzyme allows the repair of both epimers of NAD(P)HX, a damaged form of NAD(P)H that is a result of enzymatic or heat-dependent hydration.</text>
</comment>
<keyword evidence="6 17" id="KW-0547">Nucleotide-binding</keyword>
<feature type="binding site" evidence="17">
    <location>
        <position position="368"/>
    </location>
    <ligand>
        <name>(6S)-NADPHX</name>
        <dbReference type="ChEBI" id="CHEBI:64076"/>
    </ligand>
</feature>
<comment type="similarity">
    <text evidence="3 19">In the N-terminal section; belongs to the NnrE/AIBP family.</text>
</comment>
<evidence type="ECO:0000256" key="14">
    <source>
        <dbReference type="ARBA" id="ARBA00025153"/>
    </source>
</evidence>
<keyword evidence="5 18" id="KW-0479">Metal-binding</keyword>
<comment type="function">
    <text evidence="14 19">Bifunctional enzyme that catalyzes the epimerization of the S- and R-forms of NAD(P)HX and the dehydration of the S-form of NAD(P)HX at the expense of ADP, which is converted to AMP. This allows the repair of both epimers of NAD(P)HX, a damaged form of NAD(P)H that is a result of enzymatic or heat-dependent hydration.</text>
</comment>
<dbReference type="InterPro" id="IPR017953">
    <property type="entry name" value="Carbohydrate_kinase_pred_CS"/>
</dbReference>
<feature type="binding site" evidence="18">
    <location>
        <position position="153"/>
    </location>
    <ligand>
        <name>(6S)-NADPHX</name>
        <dbReference type="ChEBI" id="CHEBI:64076"/>
    </ligand>
</feature>
<dbReference type="RefSeq" id="WP_086064754.1">
    <property type="nucleotide sequence ID" value="NZ_CP021108.1"/>
</dbReference>
<feature type="domain" description="YjeF C-terminal" evidence="20">
    <location>
        <begin position="220"/>
        <end position="484"/>
    </location>
</feature>
<proteinExistence type="inferred from homology"/>
<feature type="binding site" evidence="18">
    <location>
        <position position="156"/>
    </location>
    <ligand>
        <name>K(+)</name>
        <dbReference type="ChEBI" id="CHEBI:29103"/>
    </ligand>
</feature>
<dbReference type="KEGG" id="bgv:CAL12_12620"/>
<feature type="binding site" evidence="18">
    <location>
        <position position="120"/>
    </location>
    <ligand>
        <name>K(+)</name>
        <dbReference type="ChEBI" id="CHEBI:29103"/>
    </ligand>
</feature>
<dbReference type="GO" id="GO:0110051">
    <property type="term" value="P:metabolite repair"/>
    <property type="evidence" value="ECO:0007669"/>
    <property type="project" value="TreeGrafter"/>
</dbReference>
<dbReference type="InterPro" id="IPR030677">
    <property type="entry name" value="Nnr"/>
</dbReference>
<comment type="similarity">
    <text evidence="4 19">In the C-terminal section; belongs to the NnrD/CARKD family.</text>
</comment>
<dbReference type="Pfam" id="PF03853">
    <property type="entry name" value="YjeF_N"/>
    <property type="match status" value="1"/>
</dbReference>
<comment type="similarity">
    <text evidence="18">Belongs to the NnrE/AIBP family.</text>
</comment>
<keyword evidence="11 18" id="KW-0413">Isomerase</keyword>
<evidence type="ECO:0000256" key="2">
    <source>
        <dbReference type="ARBA" id="ARBA00000909"/>
    </source>
</evidence>
<evidence type="ECO:0000256" key="7">
    <source>
        <dbReference type="ARBA" id="ARBA00022840"/>
    </source>
</evidence>
<dbReference type="OrthoDB" id="9806925at2"/>
<dbReference type="AlphaFoldDB" id="A0A1W6YKF1"/>
<feature type="binding site" evidence="17">
    <location>
        <position position="317"/>
    </location>
    <ligand>
        <name>(6S)-NADPHX</name>
        <dbReference type="ChEBI" id="CHEBI:64076"/>
    </ligand>
</feature>
<dbReference type="CDD" id="cd01171">
    <property type="entry name" value="YXKO-related"/>
    <property type="match status" value="1"/>
</dbReference>
<keyword evidence="7 17" id="KW-0067">ATP-binding</keyword>
<dbReference type="Proteomes" id="UP000194151">
    <property type="component" value="Chromosome"/>
</dbReference>
<dbReference type="PANTHER" id="PTHR12592">
    <property type="entry name" value="ATP-DEPENDENT (S)-NAD(P)H-HYDRATE DEHYDRATASE FAMILY MEMBER"/>
    <property type="match status" value="1"/>
</dbReference>
<evidence type="ECO:0000313" key="23">
    <source>
        <dbReference type="Proteomes" id="UP000194151"/>
    </source>
</evidence>
<protein>
    <recommendedName>
        <fullName evidence="19">Bifunctional NAD(P)H-hydrate repair enzyme</fullName>
    </recommendedName>
    <alternativeName>
        <fullName evidence="19">Nicotinamide nucleotide repair protein</fullName>
    </alternativeName>
    <domain>
        <recommendedName>
            <fullName evidence="19">ADP-dependent (S)-NAD(P)H-hydrate dehydratase</fullName>
            <ecNumber evidence="19">4.2.1.136</ecNumber>
        </recommendedName>
        <alternativeName>
            <fullName evidence="19">ADP-dependent NAD(P)HX dehydratase</fullName>
        </alternativeName>
    </domain>
    <domain>
        <recommendedName>
            <fullName evidence="19">NAD(P)H-hydrate epimerase</fullName>
            <ecNumber evidence="19">5.1.99.6</ecNumber>
        </recommendedName>
    </domain>
</protein>
<comment type="caution">
    <text evidence="18">Lacks conserved residue(s) required for the propagation of feature annotation.</text>
</comment>
<dbReference type="STRING" id="1416806.CAL12_12620"/>
<dbReference type="GO" id="GO:0005524">
    <property type="term" value="F:ATP binding"/>
    <property type="evidence" value="ECO:0007669"/>
    <property type="project" value="UniProtKB-UniRule"/>
</dbReference>
<gene>
    <name evidence="18" type="primary">nnrE</name>
    <name evidence="17" type="synonym">nnrD</name>
    <name evidence="22" type="ORF">CAL12_12620</name>
</gene>
<dbReference type="PANTHER" id="PTHR12592:SF0">
    <property type="entry name" value="ATP-DEPENDENT (S)-NAD(P)H-HYDRATE DEHYDRATASE"/>
    <property type="match status" value="1"/>
</dbReference>
<sequence>MNDDYALLTPQEMAAADQAAMLAGHAGTTLMENAGAAVARAVRARWAPRPVAVLCGPGNNGGDGFVAARYLAAAGWPVTVALLGTVQALKGDAAHHAALWPGDVLPLSPSVLEGAALVIDAIFGAGLARPVDGLAAATLQAAQERGLPVCAVDTPSGVDGGTGAVRGTAVPAACTVTFFRKKPGHLLLPGRALCGELIVADIGIPPSVLETIQPRVHENAPADWLRRFPWPRLDGHKYARGHAVVMGGDVMTGAARLSALAAARIGAGLVTVAAPTPAWTVYAAALTSIMVQPVADEAAFQELLTDSRKNAIAIGPGAGISDLTRAHVQAALATRRAVVLDADALTAFTDKSGTLFHAIRGPCVLTPHEGEFGRLFDRAGDKLASALRAAQRSSAVVLLKGADTVIAAPDGRVAINANAPPDLATGGSGDVLTGMITGLLAQGMEAFDAACAAAWIHGAAATAHGPGLIAEDLPALIPGVLRGLKEAGDPERNARGRPV</sequence>
<dbReference type="EMBL" id="CP021108">
    <property type="protein sequence ID" value="ARP81566.1"/>
    <property type="molecule type" value="Genomic_DNA"/>
</dbReference>
<feature type="binding site" evidence="17">
    <location>
        <begin position="400"/>
        <end position="404"/>
    </location>
    <ligand>
        <name>AMP</name>
        <dbReference type="ChEBI" id="CHEBI:456215"/>
    </ligand>
</feature>
<name>A0A1W6YKF1_9BORD</name>
<dbReference type="PROSITE" id="PS01050">
    <property type="entry name" value="YJEF_C_2"/>
    <property type="match status" value="1"/>
</dbReference>
<dbReference type="InterPro" id="IPR004443">
    <property type="entry name" value="YjeF_N_dom"/>
</dbReference>
<comment type="catalytic activity">
    <reaction evidence="15 17 19">
        <text>(6S)-NADHX + ADP = AMP + phosphate + NADH + H(+)</text>
        <dbReference type="Rhea" id="RHEA:32223"/>
        <dbReference type="ChEBI" id="CHEBI:15378"/>
        <dbReference type="ChEBI" id="CHEBI:43474"/>
        <dbReference type="ChEBI" id="CHEBI:57945"/>
        <dbReference type="ChEBI" id="CHEBI:64074"/>
        <dbReference type="ChEBI" id="CHEBI:456215"/>
        <dbReference type="ChEBI" id="CHEBI:456216"/>
        <dbReference type="EC" id="4.2.1.136"/>
    </reaction>
</comment>
<feature type="binding site" evidence="18">
    <location>
        <position position="60"/>
    </location>
    <ligand>
        <name>K(+)</name>
        <dbReference type="ChEBI" id="CHEBI:29103"/>
    </ligand>
</feature>
<dbReference type="GO" id="GO:0046872">
    <property type="term" value="F:metal ion binding"/>
    <property type="evidence" value="ECO:0007669"/>
    <property type="project" value="UniProtKB-UniRule"/>
</dbReference>
<keyword evidence="12 17" id="KW-0456">Lyase</keyword>
<dbReference type="GO" id="GO:0046496">
    <property type="term" value="P:nicotinamide nucleotide metabolic process"/>
    <property type="evidence" value="ECO:0007669"/>
    <property type="project" value="UniProtKB-UniRule"/>
</dbReference>
<comment type="catalytic activity">
    <reaction evidence="2 18 19">
        <text>(6R)-NADPHX = (6S)-NADPHX</text>
        <dbReference type="Rhea" id="RHEA:32227"/>
        <dbReference type="ChEBI" id="CHEBI:64076"/>
        <dbReference type="ChEBI" id="CHEBI:64077"/>
        <dbReference type="EC" id="5.1.99.6"/>
    </reaction>
</comment>
<evidence type="ECO:0000256" key="16">
    <source>
        <dbReference type="ARBA" id="ARBA00049209"/>
    </source>
</evidence>
<accession>A0A1W6YKF1</accession>
<dbReference type="SUPFAM" id="SSF64153">
    <property type="entry name" value="YjeF N-terminal domain-like"/>
    <property type="match status" value="1"/>
</dbReference>
<dbReference type="Pfam" id="PF01256">
    <property type="entry name" value="Carb_kinase"/>
    <property type="match status" value="1"/>
</dbReference>
<evidence type="ECO:0000256" key="9">
    <source>
        <dbReference type="ARBA" id="ARBA00022958"/>
    </source>
</evidence>
<comment type="catalytic activity">
    <reaction evidence="1 18 19">
        <text>(6R)-NADHX = (6S)-NADHX</text>
        <dbReference type="Rhea" id="RHEA:32215"/>
        <dbReference type="ChEBI" id="CHEBI:64074"/>
        <dbReference type="ChEBI" id="CHEBI:64075"/>
        <dbReference type="EC" id="5.1.99.6"/>
    </reaction>
</comment>
<feature type="binding site" evidence="17">
    <location>
        <position position="430"/>
    </location>
    <ligand>
        <name>(6S)-NADPHX</name>
        <dbReference type="ChEBI" id="CHEBI:64076"/>
    </ligand>
</feature>
<feature type="binding site" evidence="18">
    <location>
        <begin position="59"/>
        <end position="63"/>
    </location>
    <ligand>
        <name>(6S)-NADPHX</name>
        <dbReference type="ChEBI" id="CHEBI:64076"/>
    </ligand>
</feature>
<dbReference type="PIRSF" id="PIRSF017184">
    <property type="entry name" value="Nnr"/>
    <property type="match status" value="1"/>
</dbReference>
<organism evidence="22 23">
    <name type="scientific">Bordetella genomosp. 8</name>
    <dbReference type="NCBI Taxonomy" id="1416806"/>
    <lineage>
        <taxon>Bacteria</taxon>
        <taxon>Pseudomonadati</taxon>
        <taxon>Pseudomonadota</taxon>
        <taxon>Betaproteobacteria</taxon>
        <taxon>Burkholderiales</taxon>
        <taxon>Alcaligenaceae</taxon>
        <taxon>Bordetella</taxon>
    </lineage>
</organism>
<feature type="domain" description="YjeF N-terminal" evidence="21">
    <location>
        <begin position="13"/>
        <end position="210"/>
    </location>
</feature>
<dbReference type="EC" id="5.1.99.6" evidence="19"/>
<dbReference type="EC" id="4.2.1.136" evidence="19"/>
<keyword evidence="10 17" id="KW-0520">NAD</keyword>
<dbReference type="Gene3D" id="3.40.50.10260">
    <property type="entry name" value="YjeF N-terminal domain"/>
    <property type="match status" value="1"/>
</dbReference>
<comment type="similarity">
    <text evidence="17">Belongs to the NnrD/CARKD family.</text>
</comment>
<evidence type="ECO:0000256" key="15">
    <source>
        <dbReference type="ARBA" id="ARBA00048238"/>
    </source>
</evidence>
<evidence type="ECO:0000256" key="3">
    <source>
        <dbReference type="ARBA" id="ARBA00006001"/>
    </source>
</evidence>
<dbReference type="HAMAP" id="MF_01965">
    <property type="entry name" value="NADHX_dehydratase"/>
    <property type="match status" value="1"/>
</dbReference>
<comment type="function">
    <text evidence="18">Catalyzes the epimerization of the S- and R-forms of NAD(P)HX, a damaged form of NAD(P)H that is a result of enzymatic or heat-dependent hydration. This is a prerequisite for the S-specific NAD(P)H-hydrate dehydratase to allow the repair of both epimers of NAD(P)HX.</text>
</comment>
<feature type="binding site" evidence="17">
    <location>
        <position position="429"/>
    </location>
    <ligand>
        <name>AMP</name>
        <dbReference type="ChEBI" id="CHEBI:456215"/>
    </ligand>
</feature>
<dbReference type="PROSITE" id="PS51383">
    <property type="entry name" value="YJEF_C_3"/>
    <property type="match status" value="1"/>
</dbReference>
<dbReference type="NCBIfam" id="TIGR00197">
    <property type="entry name" value="yjeF_nterm"/>
    <property type="match status" value="1"/>
</dbReference>
<dbReference type="InterPro" id="IPR029056">
    <property type="entry name" value="Ribokinase-like"/>
</dbReference>
<evidence type="ECO:0000256" key="1">
    <source>
        <dbReference type="ARBA" id="ARBA00000013"/>
    </source>
</evidence>
<dbReference type="GO" id="GO:0052856">
    <property type="term" value="F:NAD(P)HX epimerase activity"/>
    <property type="evidence" value="ECO:0007669"/>
    <property type="project" value="UniProtKB-UniRule"/>
</dbReference>
<keyword evidence="23" id="KW-1185">Reference proteome</keyword>
<dbReference type="HAMAP" id="MF_01966">
    <property type="entry name" value="NADHX_epimerase"/>
    <property type="match status" value="1"/>
</dbReference>
<reference evidence="22 23" key="1">
    <citation type="submission" date="2017-05" db="EMBL/GenBank/DDBJ databases">
        <title>Complete and WGS of Bordetella genogroups.</title>
        <authorList>
            <person name="Spilker T."/>
            <person name="LiPuma J."/>
        </authorList>
    </citation>
    <scope>NUCLEOTIDE SEQUENCE [LARGE SCALE GENOMIC DNA]</scope>
    <source>
        <strain evidence="22 23">AU19157</strain>
    </source>
</reference>
<evidence type="ECO:0000259" key="20">
    <source>
        <dbReference type="PROSITE" id="PS51383"/>
    </source>
</evidence>
<evidence type="ECO:0000256" key="12">
    <source>
        <dbReference type="ARBA" id="ARBA00023239"/>
    </source>
</evidence>
<dbReference type="InterPro" id="IPR000631">
    <property type="entry name" value="CARKD"/>
</dbReference>
<evidence type="ECO:0000256" key="19">
    <source>
        <dbReference type="PIRNR" id="PIRNR017184"/>
    </source>
</evidence>
<feature type="binding site" evidence="17">
    <location>
        <position position="254"/>
    </location>
    <ligand>
        <name>(6S)-NADPHX</name>
        <dbReference type="ChEBI" id="CHEBI:64076"/>
    </ligand>
</feature>
<keyword evidence="8 17" id="KW-0521">NADP</keyword>
<dbReference type="NCBIfam" id="TIGR00196">
    <property type="entry name" value="yjeF_cterm"/>
    <property type="match status" value="1"/>
</dbReference>
<comment type="cofactor">
    <cofactor evidence="17">
        <name>Mg(2+)</name>
        <dbReference type="ChEBI" id="CHEBI:18420"/>
    </cofactor>
</comment>
<evidence type="ECO:0000256" key="18">
    <source>
        <dbReference type="HAMAP-Rule" id="MF_01966"/>
    </source>
</evidence>
<keyword evidence="9 18" id="KW-0630">Potassium</keyword>
<feature type="binding site" evidence="18">
    <location>
        <begin position="124"/>
        <end position="130"/>
    </location>
    <ligand>
        <name>(6S)-NADPHX</name>
        <dbReference type="ChEBI" id="CHEBI:64076"/>
    </ligand>
</feature>
<evidence type="ECO:0000256" key="8">
    <source>
        <dbReference type="ARBA" id="ARBA00022857"/>
    </source>
</evidence>
<evidence type="ECO:0000256" key="6">
    <source>
        <dbReference type="ARBA" id="ARBA00022741"/>
    </source>
</evidence>
<dbReference type="GO" id="GO:0052855">
    <property type="term" value="F:ADP-dependent NAD(P)H-hydrate dehydratase activity"/>
    <property type="evidence" value="ECO:0007669"/>
    <property type="project" value="UniProtKB-UniRule"/>
</dbReference>
<comment type="catalytic activity">
    <reaction evidence="16 17 19">
        <text>(6S)-NADPHX + ADP = AMP + phosphate + NADPH + H(+)</text>
        <dbReference type="Rhea" id="RHEA:32235"/>
        <dbReference type="ChEBI" id="CHEBI:15378"/>
        <dbReference type="ChEBI" id="CHEBI:43474"/>
        <dbReference type="ChEBI" id="CHEBI:57783"/>
        <dbReference type="ChEBI" id="CHEBI:64076"/>
        <dbReference type="ChEBI" id="CHEBI:456215"/>
        <dbReference type="ChEBI" id="CHEBI:456216"/>
        <dbReference type="EC" id="4.2.1.136"/>
    </reaction>
</comment>
<evidence type="ECO:0000259" key="21">
    <source>
        <dbReference type="PROSITE" id="PS51385"/>
    </source>
</evidence>